<proteinExistence type="predicted"/>
<dbReference type="EMBL" id="CP157483">
    <property type="protein sequence ID" value="XBO42121.1"/>
    <property type="molecule type" value="Genomic_DNA"/>
</dbReference>
<reference evidence="4" key="1">
    <citation type="submission" date="2024-05" db="EMBL/GenBank/DDBJ databases">
        <authorList>
            <person name="Kim S."/>
            <person name="Heo J."/>
            <person name="Choi H."/>
            <person name="Choi Y."/>
            <person name="Kwon S.-W."/>
            <person name="Kim Y."/>
        </authorList>
    </citation>
    <scope>NUCLEOTIDE SEQUENCE</scope>
    <source>
        <strain evidence="4">KACC 23699</strain>
    </source>
</reference>
<evidence type="ECO:0000256" key="2">
    <source>
        <dbReference type="ARBA" id="ARBA00023315"/>
    </source>
</evidence>
<dbReference type="Gene3D" id="3.40.630.30">
    <property type="match status" value="1"/>
</dbReference>
<dbReference type="PANTHER" id="PTHR43877">
    <property type="entry name" value="AMINOALKYLPHOSPHONATE N-ACETYLTRANSFERASE-RELATED-RELATED"/>
    <property type="match status" value="1"/>
</dbReference>
<evidence type="ECO:0000259" key="3">
    <source>
        <dbReference type="PROSITE" id="PS51186"/>
    </source>
</evidence>
<dbReference type="PROSITE" id="PS51186">
    <property type="entry name" value="GNAT"/>
    <property type="match status" value="1"/>
</dbReference>
<name>A0AAU7JNY3_9MICO</name>
<organism evidence="4">
    <name type="scientific">Pedococcus sp. KACC 23699</name>
    <dbReference type="NCBI Taxonomy" id="3149228"/>
    <lineage>
        <taxon>Bacteria</taxon>
        <taxon>Bacillati</taxon>
        <taxon>Actinomycetota</taxon>
        <taxon>Actinomycetes</taxon>
        <taxon>Micrococcales</taxon>
        <taxon>Intrasporangiaceae</taxon>
        <taxon>Pedococcus</taxon>
    </lineage>
</organism>
<accession>A0AAU7JNY3</accession>
<keyword evidence="1" id="KW-0808">Transferase</keyword>
<dbReference type="InterPro" id="IPR000182">
    <property type="entry name" value="GNAT_dom"/>
</dbReference>
<dbReference type="InterPro" id="IPR016181">
    <property type="entry name" value="Acyl_CoA_acyltransferase"/>
</dbReference>
<protein>
    <submittedName>
        <fullName evidence="4">GNAT family N-acetyltransferase</fullName>
    </submittedName>
</protein>
<sequence length="162" mass="17897">MVRDQWRLHRAVRLAMLLDVPRAYGSTFAREIAFDDQVWLDRIRDGSSWLALQGDLPLGSVTLFHAPSQPDDEASLVAMWVAAHARGTGVADALVGALLEHAAALGLRRITLDVADENGRAGAFYERLGFVRTGRTGELPHFPGVGEFEMERVLCDRTAFPR</sequence>
<feature type="domain" description="N-acetyltransferase" evidence="3">
    <location>
        <begin position="7"/>
        <end position="155"/>
    </location>
</feature>
<dbReference type="SUPFAM" id="SSF55729">
    <property type="entry name" value="Acyl-CoA N-acyltransferases (Nat)"/>
    <property type="match status" value="1"/>
</dbReference>
<dbReference type="CDD" id="cd04301">
    <property type="entry name" value="NAT_SF"/>
    <property type="match status" value="1"/>
</dbReference>
<dbReference type="PANTHER" id="PTHR43877:SF2">
    <property type="entry name" value="AMINOALKYLPHOSPHONATE N-ACETYLTRANSFERASE-RELATED"/>
    <property type="match status" value="1"/>
</dbReference>
<dbReference type="Pfam" id="PF00583">
    <property type="entry name" value="Acetyltransf_1"/>
    <property type="match status" value="1"/>
</dbReference>
<evidence type="ECO:0000256" key="1">
    <source>
        <dbReference type="ARBA" id="ARBA00022679"/>
    </source>
</evidence>
<dbReference type="InterPro" id="IPR050832">
    <property type="entry name" value="Bact_Acetyltransf"/>
</dbReference>
<dbReference type="RefSeq" id="WP_406829524.1">
    <property type="nucleotide sequence ID" value="NZ_CP157483.1"/>
</dbReference>
<dbReference type="AlphaFoldDB" id="A0AAU7JNY3"/>
<keyword evidence="2" id="KW-0012">Acyltransferase</keyword>
<evidence type="ECO:0000313" key="4">
    <source>
        <dbReference type="EMBL" id="XBO42121.1"/>
    </source>
</evidence>
<gene>
    <name evidence="4" type="ORF">ABEG17_11015</name>
</gene>
<dbReference type="GO" id="GO:0016747">
    <property type="term" value="F:acyltransferase activity, transferring groups other than amino-acyl groups"/>
    <property type="evidence" value="ECO:0007669"/>
    <property type="project" value="InterPro"/>
</dbReference>